<dbReference type="PANTHER" id="PTHR43791:SF62">
    <property type="entry name" value="MAJOR FACILITATOR SUPERFAMILY (MFS) PROFILE DOMAIN-CONTAINING PROTEIN"/>
    <property type="match status" value="1"/>
</dbReference>
<dbReference type="VEuPathDB" id="FungiDB:FOMG_16097"/>
<keyword evidence="4 8" id="KW-1133">Transmembrane helix</keyword>
<dbReference type="PANTHER" id="PTHR43791">
    <property type="entry name" value="PERMEASE-RELATED"/>
    <property type="match status" value="1"/>
</dbReference>
<gene>
    <name evidence="10" type="ORF">BFJ69_g10490</name>
</gene>
<feature type="transmembrane region" description="Helical" evidence="8">
    <location>
        <begin position="415"/>
        <end position="436"/>
    </location>
</feature>
<dbReference type="FunFam" id="1.20.1250.20:FF:000013">
    <property type="entry name" value="MFS general substrate transporter"/>
    <property type="match status" value="1"/>
</dbReference>
<evidence type="ECO:0000256" key="8">
    <source>
        <dbReference type="SAM" id="Phobius"/>
    </source>
</evidence>
<feature type="domain" description="Major facilitator superfamily (MFS) profile" evidence="9">
    <location>
        <begin position="56"/>
        <end position="470"/>
    </location>
</feature>
<dbReference type="VEuPathDB" id="FungiDB:FOXG_02531"/>
<dbReference type="EMBL" id="MRCX01000105">
    <property type="protein sequence ID" value="RKK71962.1"/>
    <property type="molecule type" value="Genomic_DNA"/>
</dbReference>
<proteinExistence type="predicted"/>
<dbReference type="GO" id="GO:0016020">
    <property type="term" value="C:membrane"/>
    <property type="evidence" value="ECO:0007669"/>
    <property type="project" value="UniProtKB-SubCell"/>
</dbReference>
<dbReference type="VEuPathDB" id="FungiDB:FOZG_04635"/>
<evidence type="ECO:0000256" key="4">
    <source>
        <dbReference type="ARBA" id="ARBA00022989"/>
    </source>
</evidence>
<dbReference type="InterPro" id="IPR020846">
    <property type="entry name" value="MFS_dom"/>
</dbReference>
<protein>
    <recommendedName>
        <fullName evidence="9">Major facilitator superfamily (MFS) profile domain-containing protein</fullName>
    </recommendedName>
</protein>
<comment type="caution">
    <text evidence="10">The sequence shown here is derived from an EMBL/GenBank/DDBJ whole genome shotgun (WGS) entry which is preliminary data.</text>
</comment>
<feature type="transmembrane region" description="Helical" evidence="8">
    <location>
        <begin position="183"/>
        <end position="204"/>
    </location>
</feature>
<dbReference type="Proteomes" id="UP000285084">
    <property type="component" value="Unassembled WGS sequence"/>
</dbReference>
<dbReference type="InterPro" id="IPR036259">
    <property type="entry name" value="MFS_trans_sf"/>
</dbReference>
<accession>A0A420MVC9</accession>
<dbReference type="VEuPathDB" id="FungiDB:FOIG_15603"/>
<feature type="region of interest" description="Disordered" evidence="7">
    <location>
        <begin position="1"/>
        <end position="33"/>
    </location>
</feature>
<dbReference type="GO" id="GO:0022857">
    <property type="term" value="F:transmembrane transporter activity"/>
    <property type="evidence" value="ECO:0007669"/>
    <property type="project" value="InterPro"/>
</dbReference>
<keyword evidence="6" id="KW-0325">Glycoprotein</keyword>
<dbReference type="InterPro" id="IPR011701">
    <property type="entry name" value="MFS"/>
</dbReference>
<feature type="transmembrane region" description="Helical" evidence="8">
    <location>
        <begin position="356"/>
        <end position="376"/>
    </location>
</feature>
<dbReference type="VEuPathDB" id="FungiDB:HZS61_010409"/>
<feature type="transmembrane region" description="Helical" evidence="8">
    <location>
        <begin position="442"/>
        <end position="465"/>
    </location>
</feature>
<evidence type="ECO:0000313" key="11">
    <source>
        <dbReference type="Proteomes" id="UP000285084"/>
    </source>
</evidence>
<keyword evidence="3 8" id="KW-0812">Transmembrane</keyword>
<dbReference type="PROSITE" id="PS50850">
    <property type="entry name" value="MFS"/>
    <property type="match status" value="1"/>
</dbReference>
<organism evidence="10 11">
    <name type="scientific">Fusarium oxysporum</name>
    <name type="common">Fusarium vascular wilt</name>
    <dbReference type="NCBI Taxonomy" id="5507"/>
    <lineage>
        <taxon>Eukaryota</taxon>
        <taxon>Fungi</taxon>
        <taxon>Dikarya</taxon>
        <taxon>Ascomycota</taxon>
        <taxon>Pezizomycotina</taxon>
        <taxon>Sordariomycetes</taxon>
        <taxon>Hypocreomycetidae</taxon>
        <taxon>Hypocreales</taxon>
        <taxon>Nectriaceae</taxon>
        <taxon>Fusarium</taxon>
        <taxon>Fusarium oxysporum species complex</taxon>
    </lineage>
</organism>
<dbReference type="Gene3D" id="1.20.1250.20">
    <property type="entry name" value="MFS general substrate transporter like domains"/>
    <property type="match status" value="2"/>
</dbReference>
<evidence type="ECO:0000256" key="1">
    <source>
        <dbReference type="ARBA" id="ARBA00004141"/>
    </source>
</evidence>
<feature type="transmembrane region" description="Helical" evidence="8">
    <location>
        <begin position="122"/>
        <end position="141"/>
    </location>
</feature>
<keyword evidence="5 8" id="KW-0472">Membrane</keyword>
<keyword evidence="2" id="KW-0813">Transport</keyword>
<reference evidence="10 11" key="1">
    <citation type="journal article" date="2018" name="Sci. Rep.">
        <title>Characterisation of pathogen-specific regions and novel effector candidates in Fusarium oxysporum f. sp. cepae.</title>
        <authorList>
            <person name="Armitage A.D."/>
            <person name="Taylor A."/>
            <person name="Sobczyk M.K."/>
            <person name="Baxter L."/>
            <person name="Greenfield B.P."/>
            <person name="Bates H.J."/>
            <person name="Wilson F."/>
            <person name="Jackson A.C."/>
            <person name="Ott S."/>
            <person name="Harrison R.J."/>
            <person name="Clarkson J.P."/>
        </authorList>
    </citation>
    <scope>NUCLEOTIDE SEQUENCE [LARGE SCALE GENOMIC DNA]</scope>
    <source>
        <strain evidence="10 11">Fo_A13</strain>
    </source>
</reference>
<evidence type="ECO:0000256" key="5">
    <source>
        <dbReference type="ARBA" id="ARBA00023136"/>
    </source>
</evidence>
<sequence>MADTVNSKPDSFHDEGLGQKEPSIKLAKAQTDDHPIEDEQFKQTSRRIVRKLDFTLMPIIWLLYLFNYLDRTAIAQAKLNGIEKDLNLTGAQFSTAVSILNVGYMVMQIPSNMILTRVRPSIYLPIWACVWSAVSASTAAADNFGHLITVRCLLGIAEAPFFPGVFFLLSCWYTRGELGLRMAILYSGLVVATAFSGLIAAGVFSNLDQVRGLAGWRWLYIIIGSVNFLLALCAVVLLPDFPESHTGSQKWLFTEEELRVANQRIAMDRIPQESNRSVWWGFKRAVTDYRTWVFIFMLICNHAAYGFNYFYPSIVSGFGLGSRTITLLCTAPPFLIGAIASLFISWSSDKRNERSYHIAIPMGISVVGFVISVSTLNGPARYVASFLYVTGCFAANGLVYSWAAGVLNQTPEKKAVATSMINVIAQLGNIMSPYFFRDQDEPRYLMAMILLIVFATLSGLTCLFLKWDLTRANKKILAEAEADGTEPTLFSHREIG</sequence>
<feature type="transmembrane region" description="Helical" evidence="8">
    <location>
        <begin position="52"/>
        <end position="69"/>
    </location>
</feature>
<dbReference type="VEuPathDB" id="FungiDB:FOC4_g10001800"/>
<dbReference type="AlphaFoldDB" id="A0A420MVC9"/>
<evidence type="ECO:0000256" key="3">
    <source>
        <dbReference type="ARBA" id="ARBA00022692"/>
    </source>
</evidence>
<evidence type="ECO:0000313" key="10">
    <source>
        <dbReference type="EMBL" id="RKK71962.1"/>
    </source>
</evidence>
<dbReference type="VEuPathDB" id="FungiDB:FOC1_g10004484"/>
<feature type="transmembrane region" description="Helical" evidence="8">
    <location>
        <begin position="323"/>
        <end position="344"/>
    </location>
</feature>
<dbReference type="SUPFAM" id="SSF103473">
    <property type="entry name" value="MFS general substrate transporter"/>
    <property type="match status" value="1"/>
</dbReference>
<feature type="transmembrane region" description="Helical" evidence="8">
    <location>
        <begin position="216"/>
        <end position="238"/>
    </location>
</feature>
<feature type="transmembrane region" description="Helical" evidence="8">
    <location>
        <begin position="89"/>
        <end position="110"/>
    </location>
</feature>
<feature type="transmembrane region" description="Helical" evidence="8">
    <location>
        <begin position="292"/>
        <end position="311"/>
    </location>
</feature>
<dbReference type="FunFam" id="1.20.1250.20:FF:000057">
    <property type="entry name" value="MFS general substrate transporter"/>
    <property type="match status" value="1"/>
</dbReference>
<dbReference type="Pfam" id="PF07690">
    <property type="entry name" value="MFS_1"/>
    <property type="match status" value="1"/>
</dbReference>
<feature type="transmembrane region" description="Helical" evidence="8">
    <location>
        <begin position="147"/>
        <end position="171"/>
    </location>
</feature>
<evidence type="ECO:0000256" key="7">
    <source>
        <dbReference type="SAM" id="MobiDB-lite"/>
    </source>
</evidence>
<evidence type="ECO:0000256" key="2">
    <source>
        <dbReference type="ARBA" id="ARBA00022448"/>
    </source>
</evidence>
<evidence type="ECO:0000259" key="9">
    <source>
        <dbReference type="PROSITE" id="PS50850"/>
    </source>
</evidence>
<feature type="transmembrane region" description="Helical" evidence="8">
    <location>
        <begin position="382"/>
        <end position="403"/>
    </location>
</feature>
<evidence type="ECO:0000256" key="6">
    <source>
        <dbReference type="ARBA" id="ARBA00023180"/>
    </source>
</evidence>
<comment type="subcellular location">
    <subcellularLocation>
        <location evidence="1">Membrane</location>
        <topology evidence="1">Multi-pass membrane protein</topology>
    </subcellularLocation>
</comment>
<name>A0A420MVC9_FUSOX</name>